<evidence type="ECO:0000256" key="4">
    <source>
        <dbReference type="ARBA" id="ARBA00023277"/>
    </source>
</evidence>
<evidence type="ECO:0000313" key="7">
    <source>
        <dbReference type="EMBL" id="MDQ0112799.1"/>
    </source>
</evidence>
<dbReference type="PANTHER" id="PTHR43772">
    <property type="entry name" value="ENDO-1,4-BETA-XYLANASE"/>
    <property type="match status" value="1"/>
</dbReference>
<dbReference type="Gene3D" id="2.115.10.20">
    <property type="entry name" value="Glycosyl hydrolase domain, family 43"/>
    <property type="match status" value="1"/>
</dbReference>
<keyword evidence="3 6" id="KW-0378">Hydrolase</keyword>
<evidence type="ECO:0000256" key="1">
    <source>
        <dbReference type="ARBA" id="ARBA00009865"/>
    </source>
</evidence>
<dbReference type="InterPro" id="IPR006710">
    <property type="entry name" value="Glyco_hydro_43"/>
</dbReference>
<name>A0ABT9U2W9_PAEHA</name>
<evidence type="ECO:0000256" key="2">
    <source>
        <dbReference type="ARBA" id="ARBA00022651"/>
    </source>
</evidence>
<dbReference type="EMBL" id="JAUSSU010000004">
    <property type="protein sequence ID" value="MDQ0112799.1"/>
    <property type="molecule type" value="Genomic_DNA"/>
</dbReference>
<gene>
    <name evidence="7" type="ORF">J2T15_002234</name>
</gene>
<proteinExistence type="inferred from homology"/>
<evidence type="ECO:0000256" key="6">
    <source>
        <dbReference type="RuleBase" id="RU361187"/>
    </source>
</evidence>
<evidence type="ECO:0000256" key="5">
    <source>
        <dbReference type="ARBA" id="ARBA00023295"/>
    </source>
</evidence>
<comment type="caution">
    <text evidence="7">The sequence shown here is derived from an EMBL/GenBank/DDBJ whole genome shotgun (WGS) entry which is preliminary data.</text>
</comment>
<dbReference type="InterPro" id="IPR023296">
    <property type="entry name" value="Glyco_hydro_beta-prop_sf"/>
</dbReference>
<accession>A0ABT9U2W9</accession>
<dbReference type="Pfam" id="PF04616">
    <property type="entry name" value="Glyco_hydro_43"/>
    <property type="match status" value="1"/>
</dbReference>
<evidence type="ECO:0000313" key="8">
    <source>
        <dbReference type="Proteomes" id="UP001229346"/>
    </source>
</evidence>
<keyword evidence="8" id="KW-1185">Reference proteome</keyword>
<keyword evidence="2" id="KW-0858">Xylan degradation</keyword>
<reference evidence="7 8" key="1">
    <citation type="submission" date="2023-07" db="EMBL/GenBank/DDBJ databases">
        <title>Sorghum-associated microbial communities from plants grown in Nebraska, USA.</title>
        <authorList>
            <person name="Schachtman D."/>
        </authorList>
    </citation>
    <scope>NUCLEOTIDE SEQUENCE [LARGE SCALE GENOMIC DNA]</scope>
    <source>
        <strain evidence="7 8">CC482</strain>
    </source>
</reference>
<keyword evidence="2" id="KW-0624">Polysaccharide degradation</keyword>
<evidence type="ECO:0000256" key="3">
    <source>
        <dbReference type="ARBA" id="ARBA00022801"/>
    </source>
</evidence>
<protein>
    <submittedName>
        <fullName evidence="7">Beta-xylosidase</fullName>
    </submittedName>
</protein>
<dbReference type="SUPFAM" id="SSF75005">
    <property type="entry name" value="Arabinanase/levansucrase/invertase"/>
    <property type="match status" value="1"/>
</dbReference>
<comment type="similarity">
    <text evidence="1 6">Belongs to the glycosyl hydrolase 43 family.</text>
</comment>
<dbReference type="PANTHER" id="PTHR43772:SF2">
    <property type="entry name" value="PUTATIVE (AFU_ORTHOLOGUE AFUA_2G04480)-RELATED"/>
    <property type="match status" value="1"/>
</dbReference>
<keyword evidence="4" id="KW-0119">Carbohydrate metabolism</keyword>
<dbReference type="Proteomes" id="UP001229346">
    <property type="component" value="Unassembled WGS sequence"/>
</dbReference>
<dbReference type="RefSeq" id="WP_307203723.1">
    <property type="nucleotide sequence ID" value="NZ_JAUSSU010000004.1"/>
</dbReference>
<organism evidence="7 8">
    <name type="scientific">Paenibacillus harenae</name>
    <dbReference type="NCBI Taxonomy" id="306543"/>
    <lineage>
        <taxon>Bacteria</taxon>
        <taxon>Bacillati</taxon>
        <taxon>Bacillota</taxon>
        <taxon>Bacilli</taxon>
        <taxon>Bacillales</taxon>
        <taxon>Paenibacillaceae</taxon>
        <taxon>Paenibacillus</taxon>
    </lineage>
</organism>
<dbReference type="InterPro" id="IPR052176">
    <property type="entry name" value="Glycosyl_Hydrlase_43_Enz"/>
</dbReference>
<sequence length="303" mass="34896">MKKQLQQMPTLIGEWADPFLFRDGEDYYMYPTKDSAGWLYEKFHVFHSKDLANWDGPYLALDLNEVEWAKTRAWAPGINKYKDKYYMYFSAEAQIGVAVSDSPLGPFKDLLGKPLITRDEYACQSIDADLFVDDDGQPYLLWGQGKCWIVPLEDDMVTFKTEPMLLSDQLYARRGQDPGVFDSGVYNEGPHMQKIGGKYMLTWSNYDTRDPRYQICFASSNHIYGPYECPEDNRVTRPSENFFGTGHASMAEYRGDWYLSYHRLIDPGSTVLRETCISKIEFIDGKPNVDVDRWISADGGDVE</sequence>
<keyword evidence="5 6" id="KW-0326">Glycosidase</keyword>